<feature type="compositionally biased region" description="Basic residues" evidence="1">
    <location>
        <begin position="1"/>
        <end position="12"/>
    </location>
</feature>
<feature type="region of interest" description="Disordered" evidence="1">
    <location>
        <begin position="1"/>
        <end position="72"/>
    </location>
</feature>
<dbReference type="EMBL" id="CADCWL010000158">
    <property type="protein sequence ID" value="CAA9573508.1"/>
    <property type="molecule type" value="Genomic_DNA"/>
</dbReference>
<gene>
    <name evidence="2" type="ORF">AVDCRST_MAG19-3061</name>
</gene>
<dbReference type="AlphaFoldDB" id="A0A6J4V9Z4"/>
<evidence type="ECO:0000256" key="1">
    <source>
        <dbReference type="SAM" id="MobiDB-lite"/>
    </source>
</evidence>
<proteinExistence type="predicted"/>
<accession>A0A6J4V9Z4</accession>
<reference evidence="2" key="1">
    <citation type="submission" date="2020-02" db="EMBL/GenBank/DDBJ databases">
        <authorList>
            <person name="Meier V. D."/>
        </authorList>
    </citation>
    <scope>NUCLEOTIDE SEQUENCE</scope>
    <source>
        <strain evidence="2">AVDCRST_MAG19</strain>
    </source>
</reference>
<evidence type="ECO:0000313" key="2">
    <source>
        <dbReference type="EMBL" id="CAA9573508.1"/>
    </source>
</evidence>
<protein>
    <submittedName>
        <fullName evidence="2">Uncharacterized protein</fullName>
    </submittedName>
</protein>
<name>A0A6J4V9Z4_9BACT</name>
<organism evidence="2">
    <name type="scientific">uncultured Thermomicrobiales bacterium</name>
    <dbReference type="NCBI Taxonomy" id="1645740"/>
    <lineage>
        <taxon>Bacteria</taxon>
        <taxon>Pseudomonadati</taxon>
        <taxon>Thermomicrobiota</taxon>
        <taxon>Thermomicrobia</taxon>
        <taxon>Thermomicrobiales</taxon>
        <taxon>environmental samples</taxon>
    </lineage>
</organism>
<sequence length="104" mass="11131">GRRSARRGRRKSVGSPPRCGRRHPGTPPGPLELSSPRRRPALPVARTARVLGARRASDEPPAPGPARPVAGCGWTACRRRRSGAWHRSMGSRLPAIGGSYALLI</sequence>
<feature type="non-terminal residue" evidence="2">
    <location>
        <position position="104"/>
    </location>
</feature>
<feature type="non-terminal residue" evidence="2">
    <location>
        <position position="1"/>
    </location>
</feature>